<comment type="caution">
    <text evidence="3">The sequence shown here is derived from an EMBL/GenBank/DDBJ whole genome shotgun (WGS) entry which is preliminary data.</text>
</comment>
<dbReference type="InterPro" id="IPR029787">
    <property type="entry name" value="Nucleotide_cyclase"/>
</dbReference>
<dbReference type="PANTHER" id="PTHR33121">
    <property type="entry name" value="CYCLIC DI-GMP PHOSPHODIESTERASE PDEF"/>
    <property type="match status" value="1"/>
</dbReference>
<dbReference type="PANTHER" id="PTHR33121:SF70">
    <property type="entry name" value="SIGNALING PROTEIN YKOW"/>
    <property type="match status" value="1"/>
</dbReference>
<dbReference type="SMART" id="SM00052">
    <property type="entry name" value="EAL"/>
    <property type="match status" value="1"/>
</dbReference>
<dbReference type="InterPro" id="IPR035919">
    <property type="entry name" value="EAL_sf"/>
</dbReference>
<dbReference type="CDD" id="cd01948">
    <property type="entry name" value="EAL"/>
    <property type="match status" value="1"/>
</dbReference>
<evidence type="ECO:0000313" key="3">
    <source>
        <dbReference type="EMBL" id="MBB6513539.1"/>
    </source>
</evidence>
<dbReference type="InterPro" id="IPR000160">
    <property type="entry name" value="GGDEF_dom"/>
</dbReference>
<dbReference type="Proteomes" id="UP000572212">
    <property type="component" value="Unassembled WGS sequence"/>
</dbReference>
<dbReference type="PROSITE" id="PS50887">
    <property type="entry name" value="GGDEF"/>
    <property type="match status" value="1"/>
</dbReference>
<dbReference type="CDD" id="cd01949">
    <property type="entry name" value="GGDEF"/>
    <property type="match status" value="1"/>
</dbReference>
<proteinExistence type="predicted"/>
<dbReference type="Gene3D" id="3.30.70.270">
    <property type="match status" value="1"/>
</dbReference>
<feature type="domain" description="EAL" evidence="1">
    <location>
        <begin position="419"/>
        <end position="672"/>
    </location>
</feature>
<name>A0A841RM14_9BACI</name>
<dbReference type="InterPro" id="IPR050706">
    <property type="entry name" value="Cyclic-di-GMP_PDE-like"/>
</dbReference>
<dbReference type="SMART" id="SM00267">
    <property type="entry name" value="GGDEF"/>
    <property type="match status" value="1"/>
</dbReference>
<dbReference type="SUPFAM" id="SSF55073">
    <property type="entry name" value="Nucleotide cyclase"/>
    <property type="match status" value="1"/>
</dbReference>
<accession>A0A841RM14</accession>
<dbReference type="PROSITE" id="PS50883">
    <property type="entry name" value="EAL"/>
    <property type="match status" value="1"/>
</dbReference>
<dbReference type="Pfam" id="PF00990">
    <property type="entry name" value="GGDEF"/>
    <property type="match status" value="1"/>
</dbReference>
<gene>
    <name evidence="3" type="ORF">GGQ92_002351</name>
</gene>
<dbReference type="SUPFAM" id="SSF141868">
    <property type="entry name" value="EAL domain-like"/>
    <property type="match status" value="1"/>
</dbReference>
<evidence type="ECO:0000259" key="2">
    <source>
        <dbReference type="PROSITE" id="PS50887"/>
    </source>
</evidence>
<dbReference type="FunFam" id="3.20.20.450:FF:000001">
    <property type="entry name" value="Cyclic di-GMP phosphodiesterase yahA"/>
    <property type="match status" value="1"/>
</dbReference>
<organism evidence="3 4">
    <name type="scientific">Gracilibacillus halotolerans</name>
    <dbReference type="NCBI Taxonomy" id="74386"/>
    <lineage>
        <taxon>Bacteria</taxon>
        <taxon>Bacillati</taxon>
        <taxon>Bacillota</taxon>
        <taxon>Bacilli</taxon>
        <taxon>Bacillales</taxon>
        <taxon>Bacillaceae</taxon>
        <taxon>Gracilibacillus</taxon>
    </lineage>
</organism>
<evidence type="ECO:0000313" key="4">
    <source>
        <dbReference type="Proteomes" id="UP000572212"/>
    </source>
</evidence>
<dbReference type="InterPro" id="IPR001633">
    <property type="entry name" value="EAL_dom"/>
</dbReference>
<dbReference type="GO" id="GO:0071111">
    <property type="term" value="F:cyclic-guanylate-specific phosphodiesterase activity"/>
    <property type="evidence" value="ECO:0007669"/>
    <property type="project" value="InterPro"/>
</dbReference>
<reference evidence="3 4" key="1">
    <citation type="submission" date="2020-08" db="EMBL/GenBank/DDBJ databases">
        <title>Genomic Encyclopedia of Type Strains, Phase IV (KMG-IV): sequencing the most valuable type-strain genomes for metagenomic binning, comparative biology and taxonomic classification.</title>
        <authorList>
            <person name="Goeker M."/>
        </authorList>
    </citation>
    <scope>NUCLEOTIDE SEQUENCE [LARGE SCALE GENOMIC DNA]</scope>
    <source>
        <strain evidence="3 4">DSM 11805</strain>
    </source>
</reference>
<dbReference type="Pfam" id="PF00563">
    <property type="entry name" value="EAL"/>
    <property type="match status" value="1"/>
</dbReference>
<dbReference type="NCBIfam" id="TIGR00254">
    <property type="entry name" value="GGDEF"/>
    <property type="match status" value="1"/>
</dbReference>
<protein>
    <submittedName>
        <fullName evidence="3">Diguanylate cyclase (GGDEF)-like protein</fullName>
    </submittedName>
</protein>
<feature type="domain" description="GGDEF" evidence="2">
    <location>
        <begin position="279"/>
        <end position="410"/>
    </location>
</feature>
<dbReference type="Gene3D" id="3.20.20.450">
    <property type="entry name" value="EAL domain"/>
    <property type="match status" value="1"/>
</dbReference>
<dbReference type="InterPro" id="IPR043128">
    <property type="entry name" value="Rev_trsase/Diguanyl_cyclase"/>
</dbReference>
<dbReference type="EMBL" id="JACHON010000013">
    <property type="protein sequence ID" value="MBB6513539.1"/>
    <property type="molecule type" value="Genomic_DNA"/>
</dbReference>
<keyword evidence="4" id="KW-1185">Reference proteome</keyword>
<evidence type="ECO:0000259" key="1">
    <source>
        <dbReference type="PROSITE" id="PS50883"/>
    </source>
</evidence>
<dbReference type="RefSeq" id="WP_246384395.1">
    <property type="nucleotide sequence ID" value="NZ_BAAACU010000005.1"/>
</dbReference>
<sequence length="672" mass="77209">MRRDFLMDMLDTENDTSFNSDDFQVLLKQNILIAKANSDLIITSINAFSRLIPENWIGKTITELFDLEKFHNEWLLLSEGDTWRGQGELRLELPIQLNLTLTKVAEDTYIVFGMDVTEVIETIEEDVEAEYKQKLQHTLNGIFTATKPNEHYLLSVIGGKLLDKLQISSSVYVMDGSLEWMDDKSYSTFTYKLDEAFKGNEQVFKHTYDGVDIYTLLSPIEKDGEIVEVLGTLMDITSFEESQKQVSYLATHDALTGLPNRLKLLSDLENFINEDLRSNLSAVIICDLDRLKTINDTYGQLIGDQVIEIAARRLKEIVSEPSILYRLGGDEFVIIYRGTDGKVEELLEEMLHYIRQPIFIQNKDLYITATAGVYYYDHIEKRSDELINRASIAVHYGKIKGGNNIFRYNDTMSKKYNELLLVESDLRKAFQLNEFRLHYQPKVDVDTNKIVGVEALIRWNHGKKGNIPPSLFIPVAEEIGMIQDIDEWVLEEACNQFNRWVSSGVEPIMIAVNVSATELQQADFLDRVRNIIEKTGMDPNYLEIEITENSILYNTEECIDRMRQLREMGISLAIDDFGTGYSSMGYLPKFPINFLKIDQSFIRDICNETGNEEIIKAMIQLAHTFGLKVVAEGVEQETALSFIKNEKCDYYQGYFFSRPLEAEVLEQQLLLN</sequence>
<dbReference type="AlphaFoldDB" id="A0A841RM14"/>